<keyword evidence="1" id="KW-0812">Transmembrane</keyword>
<proteinExistence type="predicted"/>
<feature type="transmembrane region" description="Helical" evidence="1">
    <location>
        <begin position="21"/>
        <end position="40"/>
    </location>
</feature>
<evidence type="ECO:0000313" key="2">
    <source>
        <dbReference type="EMBL" id="MBM6674109.1"/>
    </source>
</evidence>
<feature type="transmembrane region" description="Helical" evidence="1">
    <location>
        <begin position="144"/>
        <end position="167"/>
    </location>
</feature>
<name>A0A939B662_9BACT</name>
<keyword evidence="3" id="KW-1185">Reference proteome</keyword>
<dbReference type="RefSeq" id="WP_205105175.1">
    <property type="nucleotide sequence ID" value="NZ_JACJJG010000053.1"/>
</dbReference>
<dbReference type="EMBL" id="JACJJG010000053">
    <property type="protein sequence ID" value="MBM6674109.1"/>
    <property type="molecule type" value="Genomic_DNA"/>
</dbReference>
<feature type="transmembrane region" description="Helical" evidence="1">
    <location>
        <begin position="102"/>
        <end position="124"/>
    </location>
</feature>
<reference evidence="2" key="1">
    <citation type="submission" date="2020-08" db="EMBL/GenBank/DDBJ databases">
        <authorList>
            <person name="Cejkova D."/>
            <person name="Kubasova T."/>
            <person name="Jahodarova E."/>
            <person name="Rychlik I."/>
        </authorList>
    </citation>
    <scope>NUCLEOTIDE SEQUENCE</scope>
    <source>
        <strain evidence="2">An824</strain>
    </source>
</reference>
<feature type="transmembrane region" description="Helical" evidence="1">
    <location>
        <begin position="60"/>
        <end position="82"/>
    </location>
</feature>
<keyword evidence="1" id="KW-0472">Membrane</keyword>
<organism evidence="2 3">
    <name type="scientific">Marseilla massiliensis</name>
    <dbReference type="NCBI Taxonomy" id="1841864"/>
    <lineage>
        <taxon>Bacteria</taxon>
        <taxon>Pseudomonadati</taxon>
        <taxon>Bacteroidota</taxon>
        <taxon>Bacteroidia</taxon>
        <taxon>Bacteroidales</taxon>
        <taxon>Prevotellaceae</taxon>
        <taxon>Marseilla</taxon>
    </lineage>
</organism>
<reference evidence="2" key="2">
    <citation type="journal article" date="2021" name="Sci. Rep.">
        <title>The distribution of antibiotic resistance genes in chicken gut microbiota commensals.</title>
        <authorList>
            <person name="Juricova H."/>
            <person name="Matiasovicova J."/>
            <person name="Kubasova T."/>
            <person name="Cejkova D."/>
            <person name="Rychlik I."/>
        </authorList>
    </citation>
    <scope>NUCLEOTIDE SEQUENCE</scope>
    <source>
        <strain evidence="2">An824</strain>
    </source>
</reference>
<dbReference type="Proteomes" id="UP000706891">
    <property type="component" value="Unassembled WGS sequence"/>
</dbReference>
<keyword evidence="1" id="KW-1133">Transmembrane helix</keyword>
<gene>
    <name evidence="2" type="ORF">H6A34_09500</name>
</gene>
<evidence type="ECO:0000313" key="3">
    <source>
        <dbReference type="Proteomes" id="UP000706891"/>
    </source>
</evidence>
<accession>A0A939B662</accession>
<protein>
    <submittedName>
        <fullName evidence="2">Uncharacterized protein</fullName>
    </submittedName>
</protein>
<comment type="caution">
    <text evidence="2">The sequence shown here is derived from an EMBL/GenBank/DDBJ whole genome shotgun (WGS) entry which is preliminary data.</text>
</comment>
<sequence length="181" mass="19518">MTAQTSHKIPVKLDAEQLSTRVLYVLVALVVIVFGAFFLIGYDVPYEDDPSFNAPLLTDAVLVFMYVLVSGAVLLAVAAVAVGLRRSGGSSSVVNNIPAARIAWATVALLVGSLLVTFLLGSSKPVLVNGVEYTDTFWLKATDMFINTSFVLLFVAVCGVVFGLSGYNRKLKNVWKVNKNR</sequence>
<dbReference type="AlphaFoldDB" id="A0A939B662"/>
<evidence type="ECO:0000256" key="1">
    <source>
        <dbReference type="SAM" id="Phobius"/>
    </source>
</evidence>